<evidence type="ECO:0000313" key="12">
    <source>
        <dbReference type="Proteomes" id="UP000632849"/>
    </source>
</evidence>
<gene>
    <name evidence="11" type="ORF">GCM10017667_05950</name>
</gene>
<evidence type="ECO:0000256" key="2">
    <source>
        <dbReference type="ARBA" id="ARBA00006683"/>
    </source>
</evidence>
<accession>A0A919BBN4</accession>
<dbReference type="InterPro" id="IPR050445">
    <property type="entry name" value="Bact_polysacc_biosynth/exp"/>
</dbReference>
<reference evidence="11" key="1">
    <citation type="journal article" date="2014" name="Int. J. Syst. Evol. Microbiol.">
        <title>Complete genome sequence of Corynebacterium casei LMG S-19264T (=DSM 44701T), isolated from a smear-ripened cheese.</title>
        <authorList>
            <consortium name="US DOE Joint Genome Institute (JGI-PGF)"/>
            <person name="Walter F."/>
            <person name="Albersmeier A."/>
            <person name="Kalinowski J."/>
            <person name="Ruckert C."/>
        </authorList>
    </citation>
    <scope>NUCLEOTIDE SEQUENCE</scope>
    <source>
        <strain evidence="11">JCM 4122</strain>
    </source>
</reference>
<dbReference type="AlphaFoldDB" id="A0A919BBN4"/>
<keyword evidence="5 9" id="KW-1133">Transmembrane helix</keyword>
<keyword evidence="3" id="KW-1003">Cell membrane</keyword>
<dbReference type="EMBL" id="BNBE01000001">
    <property type="protein sequence ID" value="GHF81087.1"/>
    <property type="molecule type" value="Genomic_DNA"/>
</dbReference>
<dbReference type="Pfam" id="PF02706">
    <property type="entry name" value="Wzz"/>
    <property type="match status" value="1"/>
</dbReference>
<evidence type="ECO:0000256" key="8">
    <source>
        <dbReference type="SAM" id="MobiDB-lite"/>
    </source>
</evidence>
<evidence type="ECO:0000256" key="6">
    <source>
        <dbReference type="ARBA" id="ARBA00023136"/>
    </source>
</evidence>
<reference evidence="11" key="2">
    <citation type="submission" date="2020-09" db="EMBL/GenBank/DDBJ databases">
        <authorList>
            <person name="Sun Q."/>
            <person name="Ohkuma M."/>
        </authorList>
    </citation>
    <scope>NUCLEOTIDE SEQUENCE</scope>
    <source>
        <strain evidence="11">JCM 4122</strain>
    </source>
</reference>
<feature type="transmembrane region" description="Helical" evidence="9">
    <location>
        <begin position="228"/>
        <end position="247"/>
    </location>
</feature>
<feature type="domain" description="Polysaccharide chain length determinant N-terminal" evidence="10">
    <location>
        <begin position="4"/>
        <end position="69"/>
    </location>
</feature>
<feature type="region of interest" description="Disordered" evidence="8">
    <location>
        <begin position="430"/>
        <end position="459"/>
    </location>
</feature>
<evidence type="ECO:0000259" key="10">
    <source>
        <dbReference type="Pfam" id="PF02706"/>
    </source>
</evidence>
<protein>
    <submittedName>
        <fullName evidence="11">Membrane-bound polysaccharide biosynthesis protein</fullName>
    </submittedName>
</protein>
<evidence type="ECO:0000256" key="7">
    <source>
        <dbReference type="SAM" id="Coils"/>
    </source>
</evidence>
<dbReference type="PANTHER" id="PTHR32309:SF31">
    <property type="entry name" value="CAPSULAR EXOPOLYSACCHARIDE FAMILY"/>
    <property type="match status" value="1"/>
</dbReference>
<keyword evidence="7" id="KW-0175">Coiled coil</keyword>
<proteinExistence type="inferred from homology"/>
<keyword evidence="6 9" id="KW-0472">Membrane</keyword>
<dbReference type="GO" id="GO:0005886">
    <property type="term" value="C:plasma membrane"/>
    <property type="evidence" value="ECO:0007669"/>
    <property type="project" value="UniProtKB-SubCell"/>
</dbReference>
<dbReference type="InterPro" id="IPR003856">
    <property type="entry name" value="LPS_length_determ_N"/>
</dbReference>
<evidence type="ECO:0000256" key="4">
    <source>
        <dbReference type="ARBA" id="ARBA00022692"/>
    </source>
</evidence>
<name>A0A919BBN4_STRFL</name>
<evidence type="ECO:0000256" key="9">
    <source>
        <dbReference type="SAM" id="Phobius"/>
    </source>
</evidence>
<dbReference type="PANTHER" id="PTHR32309">
    <property type="entry name" value="TYROSINE-PROTEIN KINASE"/>
    <property type="match status" value="1"/>
</dbReference>
<keyword evidence="12" id="KW-1185">Reference proteome</keyword>
<dbReference type="Proteomes" id="UP000632849">
    <property type="component" value="Unassembled WGS sequence"/>
</dbReference>
<feature type="compositionally biased region" description="Low complexity" evidence="8">
    <location>
        <begin position="433"/>
        <end position="445"/>
    </location>
</feature>
<evidence type="ECO:0000256" key="1">
    <source>
        <dbReference type="ARBA" id="ARBA00004651"/>
    </source>
</evidence>
<comment type="subcellular location">
    <subcellularLocation>
        <location evidence="1">Cell membrane</location>
        <topology evidence="1">Multi-pass membrane protein</topology>
    </subcellularLocation>
</comment>
<evidence type="ECO:0000313" key="11">
    <source>
        <dbReference type="EMBL" id="GHF81087.1"/>
    </source>
</evidence>
<keyword evidence="4 9" id="KW-0812">Transmembrane</keyword>
<dbReference type="GeneID" id="95663581"/>
<feature type="coiled-coil region" evidence="7">
    <location>
        <begin position="148"/>
        <end position="201"/>
    </location>
</feature>
<comment type="similarity">
    <text evidence="2">Belongs to the CpsC/CapA family.</text>
</comment>
<feature type="transmembrane region" description="Helical" evidence="9">
    <location>
        <begin position="21"/>
        <end position="40"/>
    </location>
</feature>
<sequence>MSDDTIRLVTIGRIVRRRRRFLTLLVLLGALTGYGASLLFPPRYTTTASVLLPGAWEERELLTQAQVATSSVVVDEVAAALDWPGVDGVELREHVTAKAADGNVIALSGTADTPERAQRLADLMAGRFVAFATRVIGDGTDPEAAARLEALRKTVAQTGRRITELAEATGPGRSVESVQTRTELEGLRTALQESVDKLEQAGPTSDKAKMVVMGPAVRPAGEAPPTRIQLVAAGALLFFLVAVLGHLTAARMSRRLRTGPEIATALDSVLLGGVDVPEKGAAHRPGGRGPRALLRRLVGLDVRWDVPPPRTSGGEADRLVRHRRVHARLRDLRPAPRRLLVLVPGGDDVAGRAAAELVSGADGDPLLRAVEVSVDEPMVPDRAGESGALVVVSAGRLTAAELAGLSGACADAGHELVGVVLAGTVRIRPGRPPGRAAAGPGEIAAQPVAVGGDATGGAR</sequence>
<evidence type="ECO:0000256" key="5">
    <source>
        <dbReference type="ARBA" id="ARBA00022989"/>
    </source>
</evidence>
<dbReference type="RefSeq" id="WP_150235912.1">
    <property type="nucleotide sequence ID" value="NZ_BNBE01000001.1"/>
</dbReference>
<comment type="caution">
    <text evidence="11">The sequence shown here is derived from an EMBL/GenBank/DDBJ whole genome shotgun (WGS) entry which is preliminary data.</text>
</comment>
<evidence type="ECO:0000256" key="3">
    <source>
        <dbReference type="ARBA" id="ARBA00022475"/>
    </source>
</evidence>
<organism evidence="11 12">
    <name type="scientific">Streptomyces filamentosus</name>
    <name type="common">Streptomyces roseosporus</name>
    <dbReference type="NCBI Taxonomy" id="67294"/>
    <lineage>
        <taxon>Bacteria</taxon>
        <taxon>Bacillati</taxon>
        <taxon>Actinomycetota</taxon>
        <taxon>Actinomycetes</taxon>
        <taxon>Kitasatosporales</taxon>
        <taxon>Streptomycetaceae</taxon>
        <taxon>Streptomyces</taxon>
    </lineage>
</organism>